<evidence type="ECO:0000256" key="3">
    <source>
        <dbReference type="ARBA" id="ARBA00022630"/>
    </source>
</evidence>
<dbReference type="GO" id="GO:0004499">
    <property type="term" value="F:N,N-dimethylaniline monooxygenase activity"/>
    <property type="evidence" value="ECO:0007669"/>
    <property type="project" value="InterPro"/>
</dbReference>
<dbReference type="Proteomes" id="UP000613401">
    <property type="component" value="Unassembled WGS sequence"/>
</dbReference>
<dbReference type="PANTHER" id="PTHR43098:SF3">
    <property type="entry name" value="L-ORNITHINE N(5)-MONOOXYGENASE-RELATED"/>
    <property type="match status" value="1"/>
</dbReference>
<accession>A0A8H4CTE1</accession>
<dbReference type="SUPFAM" id="SSF51905">
    <property type="entry name" value="FAD/NAD(P)-binding domain"/>
    <property type="match status" value="2"/>
</dbReference>
<dbReference type="AlphaFoldDB" id="A0A8H4CTE1"/>
<evidence type="ECO:0000313" key="9">
    <source>
        <dbReference type="Proteomes" id="UP000613401"/>
    </source>
</evidence>
<gene>
    <name evidence="8" type="ORF">GCG54_00005241</name>
</gene>
<dbReference type="EMBL" id="WVTB01000015">
    <property type="protein sequence ID" value="KAF3809700.1"/>
    <property type="molecule type" value="Genomic_DNA"/>
</dbReference>
<sequence>FFFSFPIQPGNLAMGSLPSPEYDAIIVVAGFAGCYALDQLRKAGLKTLVLDDAADLGGVWYWNCYAGARVDTPVPLYEFSEEEIWRPWTWSEKYPGRDEIRNYFNHVESKLHLKKDVRFNTRVVNAEFDQSGNQWTIITKDQTVFRSRFFILCTSFAAKPNIPEFKGLDSFAGICCHTSKWPQGGIDFKGKRVGIVGNGSSGLQVIQEIAPEVEHLTVFQRSPTYALPMRQTPLSEEDQKKNTYQALYDLRKKTFAGLDFEFNPATCADVTAEERQAFFEKMWAKGGLSFWLGTYQDVIRNKEANQHAYEFWRSKVLERVHKPEMQDLLAPAKPPYYFGTKRATLEQRYYEVYNRDNVSLIDTKENPIAEVVPDGVFTADGELRKFDVLILATGFDSVTGGILAIDIKGAKGQSLKEKWAKGTTTHLGMMTSEFPNAFFIYGPQGPTSFCNGPTCAELQGKWIRDTLVCLRERGKTYIEPSQEAEQAWRRLVNNIGDATLLPQTQSEYMGTNIPGKPKEMLNFLGGLVEYTRHITESQTNGLADFNLQ</sequence>
<dbReference type="RefSeq" id="XP_045268859.1">
    <property type="nucleotide sequence ID" value="XM_045405268.1"/>
</dbReference>
<comment type="similarity">
    <text evidence="2">Belongs to the FAD-binding monooxygenase family.</text>
</comment>
<organism evidence="8 9">
    <name type="scientific">Colletotrichum gloeosporioides</name>
    <name type="common">Anthracnose fungus</name>
    <name type="synonym">Glomerella cingulata</name>
    <dbReference type="NCBI Taxonomy" id="474922"/>
    <lineage>
        <taxon>Eukaryota</taxon>
        <taxon>Fungi</taxon>
        <taxon>Dikarya</taxon>
        <taxon>Ascomycota</taxon>
        <taxon>Pezizomycotina</taxon>
        <taxon>Sordariomycetes</taxon>
        <taxon>Hypocreomycetidae</taxon>
        <taxon>Glomerellales</taxon>
        <taxon>Glomerellaceae</taxon>
        <taxon>Colletotrichum</taxon>
        <taxon>Colletotrichum gloeosporioides species complex</taxon>
    </lineage>
</organism>
<dbReference type="GeneID" id="69012392"/>
<evidence type="ECO:0000256" key="6">
    <source>
        <dbReference type="ARBA" id="ARBA00023002"/>
    </source>
</evidence>
<dbReference type="Gene3D" id="3.50.50.60">
    <property type="entry name" value="FAD/NAD(P)-binding domain"/>
    <property type="match status" value="2"/>
</dbReference>
<dbReference type="InterPro" id="IPR050775">
    <property type="entry name" value="FAD-binding_Monooxygenases"/>
</dbReference>
<feature type="non-terminal residue" evidence="8">
    <location>
        <position position="1"/>
    </location>
</feature>
<dbReference type="PANTHER" id="PTHR43098">
    <property type="entry name" value="L-ORNITHINE N(5)-MONOOXYGENASE-RELATED"/>
    <property type="match status" value="1"/>
</dbReference>
<dbReference type="GO" id="GO:0050661">
    <property type="term" value="F:NADP binding"/>
    <property type="evidence" value="ECO:0007669"/>
    <property type="project" value="InterPro"/>
</dbReference>
<evidence type="ECO:0000256" key="7">
    <source>
        <dbReference type="ARBA" id="ARBA00023033"/>
    </source>
</evidence>
<dbReference type="GO" id="GO:0050660">
    <property type="term" value="F:flavin adenine dinucleotide binding"/>
    <property type="evidence" value="ECO:0007669"/>
    <property type="project" value="InterPro"/>
</dbReference>
<evidence type="ECO:0000256" key="4">
    <source>
        <dbReference type="ARBA" id="ARBA00022827"/>
    </source>
</evidence>
<name>A0A8H4CTE1_COLGL</name>
<dbReference type="Pfam" id="PF00743">
    <property type="entry name" value="FMO-like"/>
    <property type="match status" value="1"/>
</dbReference>
<proteinExistence type="inferred from homology"/>
<protein>
    <submittedName>
        <fullName evidence="8">Baeyer-Villiger monooxygenase</fullName>
    </submittedName>
</protein>
<keyword evidence="5" id="KW-0521">NADP</keyword>
<reference evidence="8" key="2">
    <citation type="submission" date="2020-03" db="EMBL/GenBank/DDBJ databases">
        <authorList>
            <person name="Fu F.-F."/>
            <person name="Chen J."/>
        </authorList>
    </citation>
    <scope>NUCLEOTIDE SEQUENCE</scope>
    <source>
        <strain evidence="8">Lc1</strain>
    </source>
</reference>
<reference evidence="8" key="1">
    <citation type="journal article" date="2020" name="Phytopathology">
        <title>Genome sequence and comparative analysis of Colletotrichum gloeosporioides isolated from Liriodendron leaves.</title>
        <authorList>
            <person name="Fu F.F."/>
            <person name="Hao Z."/>
            <person name="Wang P."/>
            <person name="Lu Y."/>
            <person name="Xue L.J."/>
            <person name="Wei G."/>
            <person name="Tian Y."/>
            <person name="Baishi H."/>
            <person name="Xu H."/>
            <person name="Shi J."/>
            <person name="Cheng T."/>
            <person name="Wang G."/>
            <person name="Yi Y."/>
            <person name="Chen J."/>
        </authorList>
    </citation>
    <scope>NUCLEOTIDE SEQUENCE</scope>
    <source>
        <strain evidence="8">Lc1</strain>
    </source>
</reference>
<dbReference type="InterPro" id="IPR036188">
    <property type="entry name" value="FAD/NAD-bd_sf"/>
</dbReference>
<keyword evidence="3" id="KW-0285">Flavoprotein</keyword>
<keyword evidence="9" id="KW-1185">Reference proteome</keyword>
<comment type="cofactor">
    <cofactor evidence="1">
        <name>FAD</name>
        <dbReference type="ChEBI" id="CHEBI:57692"/>
    </cofactor>
</comment>
<evidence type="ECO:0000313" key="8">
    <source>
        <dbReference type="EMBL" id="KAF3809700.1"/>
    </source>
</evidence>
<keyword evidence="7 8" id="KW-0503">Monooxygenase</keyword>
<evidence type="ECO:0000256" key="2">
    <source>
        <dbReference type="ARBA" id="ARBA00010139"/>
    </source>
</evidence>
<evidence type="ECO:0000256" key="1">
    <source>
        <dbReference type="ARBA" id="ARBA00001974"/>
    </source>
</evidence>
<keyword evidence="4" id="KW-0274">FAD</keyword>
<dbReference type="InterPro" id="IPR020946">
    <property type="entry name" value="Flavin_mOase-like"/>
</dbReference>
<keyword evidence="6" id="KW-0560">Oxidoreductase</keyword>
<comment type="caution">
    <text evidence="8">The sequence shown here is derived from an EMBL/GenBank/DDBJ whole genome shotgun (WGS) entry which is preliminary data.</text>
</comment>
<evidence type="ECO:0000256" key="5">
    <source>
        <dbReference type="ARBA" id="ARBA00022857"/>
    </source>
</evidence>